<accession>A0A2P5YT70</accession>
<reference evidence="1 2" key="1">
    <citation type="submission" date="2015-01" db="EMBL/GenBank/DDBJ databases">
        <title>Genome of allotetraploid Gossypium barbadense reveals genomic plasticity and fiber elongation in cotton evolution.</title>
        <authorList>
            <person name="Chen X."/>
            <person name="Liu X."/>
            <person name="Zhao B."/>
            <person name="Zheng H."/>
            <person name="Hu Y."/>
            <person name="Lu G."/>
            <person name="Yang C."/>
            <person name="Chen J."/>
            <person name="Shan C."/>
            <person name="Zhang L."/>
            <person name="Zhou Y."/>
            <person name="Wang L."/>
            <person name="Guo W."/>
            <person name="Bai Y."/>
            <person name="Ruan J."/>
            <person name="Shangguan X."/>
            <person name="Mao Y."/>
            <person name="Jiang J."/>
            <person name="Zhu Y."/>
            <person name="Lei J."/>
            <person name="Kang H."/>
            <person name="Chen S."/>
            <person name="He X."/>
            <person name="Wang R."/>
            <person name="Wang Y."/>
            <person name="Chen J."/>
            <person name="Wang L."/>
            <person name="Yu S."/>
            <person name="Wang B."/>
            <person name="Wei J."/>
            <person name="Song S."/>
            <person name="Lu X."/>
            <person name="Gao Z."/>
            <person name="Gu W."/>
            <person name="Deng X."/>
            <person name="Ma D."/>
            <person name="Wang S."/>
            <person name="Liang W."/>
            <person name="Fang L."/>
            <person name="Cai C."/>
            <person name="Zhu X."/>
            <person name="Zhou B."/>
            <person name="Zhang Y."/>
            <person name="Chen Z."/>
            <person name="Xu S."/>
            <person name="Zhu R."/>
            <person name="Wang S."/>
            <person name="Zhang T."/>
            <person name="Zhao G."/>
        </authorList>
    </citation>
    <scope>NUCLEOTIDE SEQUENCE [LARGE SCALE GENOMIC DNA]</scope>
    <source>
        <strain evidence="2">cv. Xinhai21</strain>
        <tissue evidence="1">Leaf</tissue>
    </source>
</reference>
<evidence type="ECO:0000313" key="2">
    <source>
        <dbReference type="Proteomes" id="UP000239757"/>
    </source>
</evidence>
<gene>
    <name evidence="1" type="ORF">GOBAR_AA01780</name>
</gene>
<dbReference type="OrthoDB" id="10565831at2759"/>
<name>A0A2P5YT70_GOSBA</name>
<dbReference type="EMBL" id="KZ662810">
    <property type="protein sequence ID" value="PPS18785.1"/>
    <property type="molecule type" value="Genomic_DNA"/>
</dbReference>
<dbReference type="Proteomes" id="UP000239757">
    <property type="component" value="Unassembled WGS sequence"/>
</dbReference>
<evidence type="ECO:0000313" key="1">
    <source>
        <dbReference type="EMBL" id="PPS18785.1"/>
    </source>
</evidence>
<proteinExistence type="predicted"/>
<protein>
    <submittedName>
        <fullName evidence="1">Uncharacterized protein</fullName>
    </submittedName>
</protein>
<sequence length="79" mass="8551">MKAWFALFEDVLEGFTILEHQNPHLYFDYYEASKDSRVQATGPAMGHTEVCVALGVGRTKVTCGGHTVLWAGGCGAPCC</sequence>
<organism evidence="1 2">
    <name type="scientific">Gossypium barbadense</name>
    <name type="common">Sea Island cotton</name>
    <name type="synonym">Hibiscus barbadensis</name>
    <dbReference type="NCBI Taxonomy" id="3634"/>
    <lineage>
        <taxon>Eukaryota</taxon>
        <taxon>Viridiplantae</taxon>
        <taxon>Streptophyta</taxon>
        <taxon>Embryophyta</taxon>
        <taxon>Tracheophyta</taxon>
        <taxon>Spermatophyta</taxon>
        <taxon>Magnoliopsida</taxon>
        <taxon>eudicotyledons</taxon>
        <taxon>Gunneridae</taxon>
        <taxon>Pentapetalae</taxon>
        <taxon>rosids</taxon>
        <taxon>malvids</taxon>
        <taxon>Malvales</taxon>
        <taxon>Malvaceae</taxon>
        <taxon>Malvoideae</taxon>
        <taxon>Gossypium</taxon>
    </lineage>
</organism>
<dbReference type="AlphaFoldDB" id="A0A2P5YT70"/>